<reference evidence="1" key="1">
    <citation type="submission" date="2021-01" db="EMBL/GenBank/DDBJ databases">
        <title>Whole genome shotgun sequence of Rugosimonospora africana NBRC 104875.</title>
        <authorList>
            <person name="Komaki H."/>
            <person name="Tamura T."/>
        </authorList>
    </citation>
    <scope>NUCLEOTIDE SEQUENCE</scope>
    <source>
        <strain evidence="1">NBRC 104875</strain>
    </source>
</reference>
<sequence>MGNAVSASSSFCTLAGRRRRCGSQAPRIAPVSRSATTHDCADVAGGAFTAAGAASPVVASPAPPTTGAAASRGGDAGVGGIVGGVTCGHGTIAAVVGDAGLAVGNATGAASNPALTSATATLDALTQAD</sequence>
<evidence type="ECO:0000313" key="2">
    <source>
        <dbReference type="Proteomes" id="UP000642748"/>
    </source>
</evidence>
<name>A0A8J3VR80_9ACTN</name>
<keyword evidence="2" id="KW-1185">Reference proteome</keyword>
<comment type="caution">
    <text evidence="1">The sequence shown here is derived from an EMBL/GenBank/DDBJ whole genome shotgun (WGS) entry which is preliminary data.</text>
</comment>
<dbReference type="Proteomes" id="UP000642748">
    <property type="component" value="Unassembled WGS sequence"/>
</dbReference>
<proteinExistence type="predicted"/>
<dbReference type="AlphaFoldDB" id="A0A8J3VR80"/>
<dbReference type="EMBL" id="BONZ01000038">
    <property type="protein sequence ID" value="GIH15849.1"/>
    <property type="molecule type" value="Genomic_DNA"/>
</dbReference>
<evidence type="ECO:0000313" key="1">
    <source>
        <dbReference type="EMBL" id="GIH15849.1"/>
    </source>
</evidence>
<organism evidence="1 2">
    <name type="scientific">Rugosimonospora africana</name>
    <dbReference type="NCBI Taxonomy" id="556532"/>
    <lineage>
        <taxon>Bacteria</taxon>
        <taxon>Bacillati</taxon>
        <taxon>Actinomycetota</taxon>
        <taxon>Actinomycetes</taxon>
        <taxon>Micromonosporales</taxon>
        <taxon>Micromonosporaceae</taxon>
        <taxon>Rugosimonospora</taxon>
    </lineage>
</organism>
<gene>
    <name evidence="1" type="ORF">Raf01_40210</name>
</gene>
<protein>
    <submittedName>
        <fullName evidence="1">Uncharacterized protein</fullName>
    </submittedName>
</protein>
<accession>A0A8J3VR80</accession>